<keyword evidence="2" id="KW-1185">Reference proteome</keyword>
<protein>
    <submittedName>
        <fullName evidence="1">Uncharacterized protein</fullName>
    </submittedName>
</protein>
<gene>
    <name evidence="1" type="ORF">NFX39_04195</name>
</gene>
<evidence type="ECO:0000313" key="1">
    <source>
        <dbReference type="EMBL" id="MCO0832290.1"/>
    </source>
</evidence>
<evidence type="ECO:0000313" key="2">
    <source>
        <dbReference type="Proteomes" id="UP001523234"/>
    </source>
</evidence>
<name>A0ABT0ZQQ5_9LACO</name>
<sequence length="73" mass="8612">MTGKEKSLELARKFKEQAKTETVEDVLERYRRAFFPTEEESDENAAKLKARFKKIDEDADRFMKAVKDGRIKL</sequence>
<comment type="caution">
    <text evidence="1">The sequence shown here is derived from an EMBL/GenBank/DDBJ whole genome shotgun (WGS) entry which is preliminary data.</text>
</comment>
<dbReference type="RefSeq" id="WP_252443312.1">
    <property type="nucleotide sequence ID" value="NZ_JAMWYK010000004.1"/>
</dbReference>
<proteinExistence type="predicted"/>
<reference evidence="1 2" key="1">
    <citation type="submission" date="2022-06" db="EMBL/GenBank/DDBJ databases">
        <title>Fructobacillus taiwanensis sp. nov., isolated from the honeybee.</title>
        <authorList>
            <person name="Chen Y.-S."/>
            <person name="Wang L.-T."/>
            <person name="Lee Y.-S."/>
            <person name="Chang Y.-C."/>
            <person name="Wu H.-C."/>
            <person name="Liao C.-Y."/>
            <person name="Chen W.-H."/>
            <person name="Deng J.-N."/>
            <person name="Wang Y.-H."/>
        </authorList>
    </citation>
    <scope>NUCLEOTIDE SEQUENCE [LARGE SCALE GENOMIC DNA]</scope>
    <source>
        <strain evidence="1 2">W13</strain>
    </source>
</reference>
<accession>A0ABT0ZQQ5</accession>
<dbReference type="EMBL" id="JAMWYK010000004">
    <property type="protein sequence ID" value="MCO0832290.1"/>
    <property type="molecule type" value="Genomic_DNA"/>
</dbReference>
<organism evidence="1 2">
    <name type="scientific">Fructobacillus apis</name>
    <dbReference type="NCBI Taxonomy" id="2935017"/>
    <lineage>
        <taxon>Bacteria</taxon>
        <taxon>Bacillati</taxon>
        <taxon>Bacillota</taxon>
        <taxon>Bacilli</taxon>
        <taxon>Lactobacillales</taxon>
        <taxon>Lactobacillaceae</taxon>
        <taxon>Fructobacillus</taxon>
    </lineage>
</organism>
<dbReference type="Proteomes" id="UP001523234">
    <property type="component" value="Unassembled WGS sequence"/>
</dbReference>